<dbReference type="InterPro" id="IPR001447">
    <property type="entry name" value="Arylamine_N-AcTrfase"/>
</dbReference>
<dbReference type="InterPro" id="IPR038765">
    <property type="entry name" value="Papain-like_cys_pep_sf"/>
</dbReference>
<dbReference type="EMBL" id="NKHZ01000047">
    <property type="protein sequence ID" value="PNS18055.1"/>
    <property type="molecule type" value="Genomic_DNA"/>
</dbReference>
<proteinExistence type="inferred from homology"/>
<name>A0A2K1QSN5_9PEZI</name>
<reference evidence="2 3" key="1">
    <citation type="submission" date="2017-06" db="EMBL/GenBank/DDBJ databases">
        <title>Draft genome sequence of a variant of Elsinoe murrayae.</title>
        <authorList>
            <person name="Cheng Q."/>
        </authorList>
    </citation>
    <scope>NUCLEOTIDE SEQUENCE [LARGE SCALE GENOMIC DNA]</scope>
    <source>
        <strain evidence="2 3">CQ-2017a</strain>
    </source>
</reference>
<comment type="similarity">
    <text evidence="1">Belongs to the arylamine N-acetyltransferase family.</text>
</comment>
<evidence type="ECO:0000313" key="3">
    <source>
        <dbReference type="Proteomes" id="UP000243797"/>
    </source>
</evidence>
<dbReference type="Pfam" id="PF00797">
    <property type="entry name" value="Acetyltransf_2"/>
    <property type="match status" value="1"/>
</dbReference>
<keyword evidence="3" id="KW-1185">Reference proteome</keyword>
<dbReference type="OrthoDB" id="10260017at2759"/>
<dbReference type="Gene3D" id="3.30.2140.20">
    <property type="match status" value="1"/>
</dbReference>
<protein>
    <submittedName>
        <fullName evidence="2">Uncharacterized protein</fullName>
    </submittedName>
</protein>
<dbReference type="SUPFAM" id="SSF54001">
    <property type="entry name" value="Cysteine proteinases"/>
    <property type="match status" value="1"/>
</dbReference>
<dbReference type="Proteomes" id="UP000243797">
    <property type="component" value="Unassembled WGS sequence"/>
</dbReference>
<organism evidence="2 3">
    <name type="scientific">Sphaceloma murrayae</name>
    <dbReference type="NCBI Taxonomy" id="2082308"/>
    <lineage>
        <taxon>Eukaryota</taxon>
        <taxon>Fungi</taxon>
        <taxon>Dikarya</taxon>
        <taxon>Ascomycota</taxon>
        <taxon>Pezizomycotina</taxon>
        <taxon>Dothideomycetes</taxon>
        <taxon>Dothideomycetidae</taxon>
        <taxon>Myriangiales</taxon>
        <taxon>Elsinoaceae</taxon>
        <taxon>Sphaceloma</taxon>
    </lineage>
</organism>
<sequence>MPVTDPPTLTPAQLTAFYDRISLPALHRHLPSPSLTTLLRSPAASLTFLSALLRHSLATIPFENLSLHYSAHHTVSITPSSLYAKIVTPSSRRGGYCMENNGLFLLVCRSLGFDIYPVGAKVNESVSANDPAVPREKLKYSGWSHMVNLVTLPMDGGGEGVFLCDIGFGAGGPSRPLLVRDGETVVNVPGKTGGEEGGHVVRFVREKVAQTTRGRGRENEMWVFERRTEEGEFRPFYCFTEQEFFEGDFEVMSHATSTRRGSWFTYQVVCSIKILDEAGERVVGEVGLFEKGLKKRMFGETVETRVLKSEEERVKALEEYFGIVLSEPEVEGIIGMVSMIKPESKP</sequence>
<dbReference type="InterPro" id="IPR053710">
    <property type="entry name" value="Arylamine_NAT_domain_sf"/>
</dbReference>
<accession>A0A2K1QSN5</accession>
<dbReference type="PANTHER" id="PTHR11786">
    <property type="entry name" value="N-HYDROXYARYLAMINE O-ACETYLTRANSFERASE"/>
    <property type="match status" value="1"/>
</dbReference>
<dbReference type="STRING" id="2082308.A0A2K1QSN5"/>
<gene>
    <name evidence="2" type="ORF">CAC42_4014</name>
</gene>
<evidence type="ECO:0000313" key="2">
    <source>
        <dbReference type="EMBL" id="PNS18055.1"/>
    </source>
</evidence>
<evidence type="ECO:0000256" key="1">
    <source>
        <dbReference type="ARBA" id="ARBA00006547"/>
    </source>
</evidence>
<dbReference type="PANTHER" id="PTHR11786:SF0">
    <property type="entry name" value="ARYLAMINE N-ACETYLTRANSFERASE 4-RELATED"/>
    <property type="match status" value="1"/>
</dbReference>
<dbReference type="GO" id="GO:0016407">
    <property type="term" value="F:acetyltransferase activity"/>
    <property type="evidence" value="ECO:0007669"/>
    <property type="project" value="InterPro"/>
</dbReference>
<dbReference type="InParanoid" id="A0A2K1QSN5"/>
<comment type="caution">
    <text evidence="2">The sequence shown here is derived from an EMBL/GenBank/DDBJ whole genome shotgun (WGS) entry which is preliminary data.</text>
</comment>
<dbReference type="AlphaFoldDB" id="A0A2K1QSN5"/>